<dbReference type="GO" id="GO:0003677">
    <property type="term" value="F:DNA binding"/>
    <property type="evidence" value="ECO:0007669"/>
    <property type="project" value="UniProtKB-KW"/>
</dbReference>
<name>A0A1M5TGJ7_9BRAD</name>
<keyword evidence="3" id="KW-0238">DNA-binding</keyword>
<dbReference type="Proteomes" id="UP000189796">
    <property type="component" value="Chromosome I"/>
</dbReference>
<dbReference type="InterPro" id="IPR027444">
    <property type="entry name" value="H-NS_C_dom"/>
</dbReference>
<evidence type="ECO:0000313" key="4">
    <source>
        <dbReference type="Proteomes" id="UP000189796"/>
    </source>
</evidence>
<evidence type="ECO:0000256" key="1">
    <source>
        <dbReference type="SAM" id="MobiDB-lite"/>
    </source>
</evidence>
<reference evidence="3 4" key="1">
    <citation type="submission" date="2016-11" db="EMBL/GenBank/DDBJ databases">
        <authorList>
            <person name="Jaros S."/>
            <person name="Januszkiewicz K."/>
            <person name="Wedrychowicz H."/>
        </authorList>
    </citation>
    <scope>NUCLEOTIDE SEQUENCE [LARGE SCALE GENOMIC DNA]</scope>
    <source>
        <strain evidence="3 4">GAS138</strain>
    </source>
</reference>
<dbReference type="SUPFAM" id="SSF81273">
    <property type="entry name" value="H-NS histone-like proteins"/>
    <property type="match status" value="1"/>
</dbReference>
<evidence type="ECO:0000259" key="2">
    <source>
        <dbReference type="SMART" id="SM00528"/>
    </source>
</evidence>
<dbReference type="AlphaFoldDB" id="A0A1M5TGJ7"/>
<feature type="region of interest" description="Disordered" evidence="1">
    <location>
        <begin position="37"/>
        <end position="87"/>
    </location>
</feature>
<feature type="domain" description="DNA-binding protein H-NS-like C-terminal" evidence="2">
    <location>
        <begin position="63"/>
        <end position="108"/>
    </location>
</feature>
<organism evidence="3 4">
    <name type="scientific">Bradyrhizobium erythrophlei</name>
    <dbReference type="NCBI Taxonomy" id="1437360"/>
    <lineage>
        <taxon>Bacteria</taxon>
        <taxon>Pseudomonadati</taxon>
        <taxon>Pseudomonadota</taxon>
        <taxon>Alphaproteobacteria</taxon>
        <taxon>Hyphomicrobiales</taxon>
        <taxon>Nitrobacteraceae</taxon>
        <taxon>Bradyrhizobium</taxon>
    </lineage>
</organism>
<dbReference type="Pfam" id="PF00816">
    <property type="entry name" value="Histone_HNS"/>
    <property type="match status" value="1"/>
</dbReference>
<dbReference type="EMBL" id="LT670817">
    <property type="protein sequence ID" value="SHH49955.1"/>
    <property type="molecule type" value="Genomic_DNA"/>
</dbReference>
<sequence>MNLDTMSVEEMWELHQEVSRALIVCLTSAKRKAEKRLEQLHRDREAPSLNFSDDMKELPPTPRRKYPRVYPKYQNPHEPSETWSGRGKTPRWLVAALQTGHKPEDFAIGYPGAPTQNDAQNVS</sequence>
<gene>
    <name evidence="3" type="ORF">SAMN05443248_5014</name>
</gene>
<dbReference type="InterPro" id="IPR037150">
    <property type="entry name" value="H-NS_C_dom_sf"/>
</dbReference>
<proteinExistence type="predicted"/>
<evidence type="ECO:0000313" key="3">
    <source>
        <dbReference type="EMBL" id="SHH49955.1"/>
    </source>
</evidence>
<dbReference type="SMART" id="SM00528">
    <property type="entry name" value="HNS"/>
    <property type="match status" value="1"/>
</dbReference>
<accession>A0A1M5TGJ7</accession>
<protein>
    <submittedName>
        <fullName evidence="3">DNA-binding protein H-NS</fullName>
    </submittedName>
</protein>
<dbReference type="Gene3D" id="4.10.430.10">
    <property type="entry name" value="Histone-like protein H-NS, C-terminal domain"/>
    <property type="match status" value="1"/>
</dbReference>
<feature type="compositionally biased region" description="Basic and acidic residues" evidence="1">
    <location>
        <begin position="37"/>
        <end position="46"/>
    </location>
</feature>